<dbReference type="Gene3D" id="3.90.1200.10">
    <property type="match status" value="1"/>
</dbReference>
<sequence>MTLSNEWFTKLPLSDVTTIEPVKGGDINLAFHLVANQHDYFLLVQPGKPQAFYQHEVDGLNLIGKVALVPGVVATGEINGNAFLILEWLASGSGSQYRLGQTVAHIHQVHNSYFGFDHDELDARIPKINTWQSDWGTFYTQQRLDPLVLLAKQNGYWSEKREAAYQQLRADFLSYTKHRTIKPSLLHGDLWSGNYMFTADGTPALIDPDVLYGDREFDLAMTTIFGGFSAGFYQGYTDTYPLSAGYEDRLPWYQLYYLLVHLNLFGETYGTAVDQILFNA</sequence>
<dbReference type="Pfam" id="PF03881">
    <property type="entry name" value="Fructosamin_kin"/>
    <property type="match status" value="1"/>
</dbReference>
<dbReference type="PANTHER" id="PTHR12149:SF8">
    <property type="entry name" value="PROTEIN-RIBULOSAMINE 3-KINASE"/>
    <property type="match status" value="1"/>
</dbReference>
<dbReference type="Gene3D" id="3.30.200.20">
    <property type="entry name" value="Phosphorylase Kinase, domain 1"/>
    <property type="match status" value="1"/>
</dbReference>
<comment type="similarity">
    <text evidence="1">Belongs to the fructosamine kinase family.</text>
</comment>
<dbReference type="GO" id="GO:0016301">
    <property type="term" value="F:kinase activity"/>
    <property type="evidence" value="ECO:0007669"/>
    <property type="project" value="UniProtKB-UniRule"/>
</dbReference>
<comment type="caution">
    <text evidence="2">The sequence shown here is derived from an EMBL/GenBank/DDBJ whole genome shotgun (WGS) entry which is preliminary data.</text>
</comment>
<evidence type="ECO:0000313" key="2">
    <source>
        <dbReference type="EMBL" id="PWG00758.1"/>
    </source>
</evidence>
<accession>A0A2V1N264</accession>
<dbReference type="InterPro" id="IPR016477">
    <property type="entry name" value="Fructo-/Ketosamine-3-kinase"/>
</dbReference>
<evidence type="ECO:0000313" key="3">
    <source>
        <dbReference type="Proteomes" id="UP000245080"/>
    </source>
</evidence>
<dbReference type="OrthoDB" id="5291879at2"/>
<dbReference type="PIRSF" id="PIRSF006221">
    <property type="entry name" value="Ketosamine-3-kinase"/>
    <property type="match status" value="1"/>
</dbReference>
<proteinExistence type="inferred from homology"/>
<dbReference type="PANTHER" id="PTHR12149">
    <property type="entry name" value="FRUCTOSAMINE 3 KINASE-RELATED PROTEIN"/>
    <property type="match status" value="1"/>
</dbReference>
<keyword evidence="1" id="KW-0418">Kinase</keyword>
<keyword evidence="1 2" id="KW-0808">Transferase</keyword>
<organism evidence="2 3">
    <name type="scientific">Levilactobacillus bambusae</name>
    <dbReference type="NCBI Taxonomy" id="2024736"/>
    <lineage>
        <taxon>Bacteria</taxon>
        <taxon>Bacillati</taxon>
        <taxon>Bacillota</taxon>
        <taxon>Bacilli</taxon>
        <taxon>Lactobacillales</taxon>
        <taxon>Lactobacillaceae</taxon>
        <taxon>Levilactobacillus</taxon>
    </lineage>
</organism>
<gene>
    <name evidence="2" type="ORF">DCM90_00855</name>
</gene>
<dbReference type="AlphaFoldDB" id="A0A2V1N264"/>
<reference evidence="2 3" key="1">
    <citation type="journal article" date="2018" name="Int. J. Syst. Evol. Microbiol.">
        <title>Lactobacillus bambusae sp. nov., isolated from a traditional fermented Ma-bamboo shoots of Taiwan.</title>
        <authorList>
            <person name="Wang L.-T."/>
        </authorList>
    </citation>
    <scope>NUCLEOTIDE SEQUENCE [LARGE SCALE GENOMIC DNA]</scope>
    <source>
        <strain evidence="2 3">BS-W1</strain>
    </source>
</reference>
<dbReference type="RefSeq" id="WP_109249471.1">
    <property type="nucleotide sequence ID" value="NZ_QCXQ01000001.1"/>
</dbReference>
<keyword evidence="3" id="KW-1185">Reference proteome</keyword>
<dbReference type="InterPro" id="IPR011009">
    <property type="entry name" value="Kinase-like_dom_sf"/>
</dbReference>
<dbReference type="Proteomes" id="UP000245080">
    <property type="component" value="Unassembled WGS sequence"/>
</dbReference>
<dbReference type="EMBL" id="QCXQ01000001">
    <property type="protein sequence ID" value="PWG00758.1"/>
    <property type="molecule type" value="Genomic_DNA"/>
</dbReference>
<evidence type="ECO:0000256" key="1">
    <source>
        <dbReference type="PIRNR" id="PIRNR006221"/>
    </source>
</evidence>
<protein>
    <submittedName>
        <fullName evidence="2">Aminoglycoside phosphotransferase</fullName>
    </submittedName>
</protein>
<dbReference type="SUPFAM" id="SSF56112">
    <property type="entry name" value="Protein kinase-like (PK-like)"/>
    <property type="match status" value="1"/>
</dbReference>
<name>A0A2V1N264_9LACO</name>